<dbReference type="Pfam" id="PF00563">
    <property type="entry name" value="EAL"/>
    <property type="match status" value="1"/>
</dbReference>
<evidence type="ECO:0000259" key="1">
    <source>
        <dbReference type="PROSITE" id="PS50112"/>
    </source>
</evidence>
<dbReference type="Pfam" id="PF00990">
    <property type="entry name" value="GGDEF"/>
    <property type="match status" value="1"/>
</dbReference>
<dbReference type="Gene3D" id="3.30.450.20">
    <property type="entry name" value="PAS domain"/>
    <property type="match status" value="2"/>
</dbReference>
<dbReference type="AlphaFoldDB" id="A0A9W4QU22"/>
<dbReference type="PANTHER" id="PTHR44757:SF2">
    <property type="entry name" value="BIOFILM ARCHITECTURE MAINTENANCE PROTEIN MBAA"/>
    <property type="match status" value="1"/>
</dbReference>
<dbReference type="InterPro" id="IPR029787">
    <property type="entry name" value="Nucleotide_cyclase"/>
</dbReference>
<dbReference type="InterPro" id="IPR035965">
    <property type="entry name" value="PAS-like_dom_sf"/>
</dbReference>
<dbReference type="CDD" id="cd00130">
    <property type="entry name" value="PAS"/>
    <property type="match status" value="1"/>
</dbReference>
<dbReference type="Proteomes" id="UP001152467">
    <property type="component" value="Unassembled WGS sequence"/>
</dbReference>
<dbReference type="InterPro" id="IPR001633">
    <property type="entry name" value="EAL_dom"/>
</dbReference>
<dbReference type="SMART" id="SM00086">
    <property type="entry name" value="PAC"/>
    <property type="match status" value="1"/>
</dbReference>
<dbReference type="PROSITE" id="PS50887">
    <property type="entry name" value="GGDEF"/>
    <property type="match status" value="1"/>
</dbReference>
<dbReference type="EMBL" id="CAMAPC010000003">
    <property type="protein sequence ID" value="CAH9053243.1"/>
    <property type="molecule type" value="Genomic_DNA"/>
</dbReference>
<dbReference type="InterPro" id="IPR001610">
    <property type="entry name" value="PAC"/>
</dbReference>
<dbReference type="InterPro" id="IPR000700">
    <property type="entry name" value="PAS-assoc_C"/>
</dbReference>
<dbReference type="InterPro" id="IPR000160">
    <property type="entry name" value="GGDEF_dom"/>
</dbReference>
<dbReference type="InterPro" id="IPR035919">
    <property type="entry name" value="EAL_sf"/>
</dbReference>
<dbReference type="SUPFAM" id="SSF141868">
    <property type="entry name" value="EAL domain-like"/>
    <property type="match status" value="1"/>
</dbReference>
<dbReference type="SMART" id="SM00091">
    <property type="entry name" value="PAS"/>
    <property type="match status" value="1"/>
</dbReference>
<dbReference type="SMART" id="SM00052">
    <property type="entry name" value="EAL"/>
    <property type="match status" value="1"/>
</dbReference>
<dbReference type="Gene3D" id="3.30.70.270">
    <property type="match status" value="1"/>
</dbReference>
<dbReference type="SMART" id="SM00267">
    <property type="entry name" value="GGDEF"/>
    <property type="match status" value="1"/>
</dbReference>
<evidence type="ECO:0000259" key="4">
    <source>
        <dbReference type="PROSITE" id="PS50887"/>
    </source>
</evidence>
<evidence type="ECO:0000313" key="5">
    <source>
        <dbReference type="EMBL" id="CAH9053243.1"/>
    </source>
</evidence>
<dbReference type="RefSeq" id="WP_261625974.1">
    <property type="nucleotide sequence ID" value="NZ_CAMAPC010000003.1"/>
</dbReference>
<evidence type="ECO:0008006" key="7">
    <source>
        <dbReference type="Google" id="ProtNLM"/>
    </source>
</evidence>
<protein>
    <recommendedName>
        <fullName evidence="7">GGDEF domain-containing protein</fullName>
    </recommendedName>
</protein>
<evidence type="ECO:0000259" key="3">
    <source>
        <dbReference type="PROSITE" id="PS50883"/>
    </source>
</evidence>
<dbReference type="PROSITE" id="PS50113">
    <property type="entry name" value="PAC"/>
    <property type="match status" value="1"/>
</dbReference>
<feature type="domain" description="GGDEF" evidence="4">
    <location>
        <begin position="441"/>
        <end position="574"/>
    </location>
</feature>
<name>A0A9W4QU22_9GAMM</name>
<dbReference type="InterPro" id="IPR043128">
    <property type="entry name" value="Rev_trsase/Diguanyl_cyclase"/>
</dbReference>
<accession>A0A9W4QU22</accession>
<dbReference type="SUPFAM" id="SSF55073">
    <property type="entry name" value="Nucleotide cyclase"/>
    <property type="match status" value="1"/>
</dbReference>
<sequence length="847" mass="97175">MDLSVTRFYNLQSTEQRYQYTLHTLYQRLKAEHCVIGKFVNNGSQVKTLHYLHDGQLRDNFLYELAGTPCSDAKEQNYVCLIDSKLQQLYPKDELLNVLDIHSYLGVTLRAPDNKAVGILVCMFNEPFTVSDKDKQWFLELSLIVATELSHNLEMAAKELLLKQLAKGERIAKLCSWSWYITQNQHWFSHQMSSLLHIDSNEASFDCFLANLHCDDSQKLTKELELVRQGKINKFDMLVSHKNMSATQGLLHIVGEVELSDEHVNERVLRATLQDVTYTSSLNRQLELTNVVFENASEAFMITDHRNKIMMVNRAFEQQTGYCAAELYGEDPAILSSGKQPKQFYKSMWQHLQQTGFWKGEIYNRRKNGQVFPEELTLNAVRGDDGKITNYVAIFRDISNWKRNEAQLTFYANHEALTGLLNRRSFMLSLDKYLDKSYGFFNLSLVFIGLDRFKEVNDIFGPEIGDKVLIAVADRLQSTLKRKDIVSRYGGDEFALLIQQLQSDQVIKYAQQLKQRLSEPYMIDELTIELTVSIGVAHLDAKNKIHGPTLVRNAAHALSSAKKQGRSCVALHDEATQSAYLKKIKYRDKLKHALKTDALSVYYQPVICIKTSKIIKFEALIRWFDDEFGTVSPAYFIPIAEEFGLIHLIGQYVLETSCRDLAMVHSKGFKDISFSINRSINEFQSSNNQMALIPESIERFGLPYHALTVEVTESMAANKYTWRVLRVLRKKGIQIALDDFCTGYSSLSNLIENQVDFVKIDKSFMDSMGEDRNKQIMVKYLVDLGSQLGIKVIAEGVEQSDQLQMLCDFDCHLIQGFIFSPAKPIQECLQMLKKYQQVPIPIKQRNC</sequence>
<dbReference type="NCBIfam" id="TIGR00229">
    <property type="entry name" value="sensory_box"/>
    <property type="match status" value="1"/>
</dbReference>
<evidence type="ECO:0000259" key="2">
    <source>
        <dbReference type="PROSITE" id="PS50113"/>
    </source>
</evidence>
<dbReference type="InterPro" id="IPR052155">
    <property type="entry name" value="Biofilm_reg_signaling"/>
</dbReference>
<dbReference type="Gene3D" id="3.20.20.450">
    <property type="entry name" value="EAL domain"/>
    <property type="match status" value="1"/>
</dbReference>
<dbReference type="PANTHER" id="PTHR44757">
    <property type="entry name" value="DIGUANYLATE CYCLASE DGCP"/>
    <property type="match status" value="1"/>
</dbReference>
<feature type="domain" description="PAS" evidence="1">
    <location>
        <begin position="285"/>
        <end position="330"/>
    </location>
</feature>
<dbReference type="InterPro" id="IPR000014">
    <property type="entry name" value="PAS"/>
</dbReference>
<evidence type="ECO:0000313" key="6">
    <source>
        <dbReference type="Proteomes" id="UP001152467"/>
    </source>
</evidence>
<feature type="domain" description="PAC" evidence="2">
    <location>
        <begin position="358"/>
        <end position="410"/>
    </location>
</feature>
<dbReference type="PROSITE" id="PS50112">
    <property type="entry name" value="PAS"/>
    <property type="match status" value="1"/>
</dbReference>
<dbReference type="Pfam" id="PF00989">
    <property type="entry name" value="PAS"/>
    <property type="match status" value="1"/>
</dbReference>
<dbReference type="PROSITE" id="PS50883">
    <property type="entry name" value="EAL"/>
    <property type="match status" value="1"/>
</dbReference>
<dbReference type="InterPro" id="IPR013767">
    <property type="entry name" value="PAS_fold"/>
</dbReference>
<keyword evidence="6" id="KW-1185">Reference proteome</keyword>
<dbReference type="SUPFAM" id="SSF55785">
    <property type="entry name" value="PYP-like sensor domain (PAS domain)"/>
    <property type="match status" value="1"/>
</dbReference>
<dbReference type="SUPFAM" id="SSF55781">
    <property type="entry name" value="GAF domain-like"/>
    <property type="match status" value="1"/>
</dbReference>
<feature type="domain" description="EAL" evidence="3">
    <location>
        <begin position="583"/>
        <end position="836"/>
    </location>
</feature>
<organism evidence="5 6">
    <name type="scientific">Pseudoalteromonas holothuriae</name>
    <dbReference type="NCBI Taxonomy" id="2963714"/>
    <lineage>
        <taxon>Bacteria</taxon>
        <taxon>Pseudomonadati</taxon>
        <taxon>Pseudomonadota</taxon>
        <taxon>Gammaproteobacteria</taxon>
        <taxon>Alteromonadales</taxon>
        <taxon>Pseudoalteromonadaceae</taxon>
        <taxon>Pseudoalteromonas</taxon>
    </lineage>
</organism>
<dbReference type="CDD" id="cd01949">
    <property type="entry name" value="GGDEF"/>
    <property type="match status" value="1"/>
</dbReference>
<comment type="caution">
    <text evidence="5">The sequence shown here is derived from an EMBL/GenBank/DDBJ whole genome shotgun (WGS) entry which is preliminary data.</text>
</comment>
<dbReference type="NCBIfam" id="TIGR00254">
    <property type="entry name" value="GGDEF"/>
    <property type="match status" value="1"/>
</dbReference>
<reference evidence="5" key="1">
    <citation type="submission" date="2022-07" db="EMBL/GenBank/DDBJ databases">
        <authorList>
            <person name="Criscuolo A."/>
        </authorList>
    </citation>
    <scope>NUCLEOTIDE SEQUENCE</scope>
    <source>
        <strain evidence="5">CIP111854</strain>
    </source>
</reference>
<dbReference type="CDD" id="cd01948">
    <property type="entry name" value="EAL"/>
    <property type="match status" value="1"/>
</dbReference>
<proteinExistence type="predicted"/>
<gene>
    <name evidence="5" type="ORF">PSECIP111854_01132</name>
</gene>